<dbReference type="RefSeq" id="WP_191189276.1">
    <property type="nucleotide sequence ID" value="NZ_JACWMY010000005.1"/>
</dbReference>
<protein>
    <submittedName>
        <fullName evidence="2">Gamma-glutamylcyclotransferase</fullName>
    </submittedName>
</protein>
<dbReference type="InterPro" id="IPR036568">
    <property type="entry name" value="GGCT-like_sf"/>
</dbReference>
<reference evidence="2 3" key="1">
    <citation type="submission" date="2020-09" db="EMBL/GenBank/DDBJ databases">
        <title>Novel species of Mucilaginibacter isolated from a glacier on the Tibetan Plateau.</title>
        <authorList>
            <person name="Liu Q."/>
            <person name="Xin Y.-H."/>
        </authorList>
    </citation>
    <scope>NUCLEOTIDE SEQUENCE [LARGE SCALE GENOMIC DNA]</scope>
    <source>
        <strain evidence="2 3">ZT4R22</strain>
    </source>
</reference>
<gene>
    <name evidence="2" type="ORF">IDJ77_12440</name>
</gene>
<sequence>MYLFVYGTLLQNDNQFGRYLTQHCNFIITGKIAGILYDIGEYPGLVIDKNAGYVFGSVYQIHNTHVLSEIDSYEGVGAIEEQPNLYLRINHPIETAEGIIEAWLYVYNLPVDGRPQIVSGDYMEYLRQKKSPGN</sequence>
<organism evidence="2 3">
    <name type="scientific">Mucilaginibacter pankratovii</name>
    <dbReference type="NCBI Taxonomy" id="2772110"/>
    <lineage>
        <taxon>Bacteria</taxon>
        <taxon>Pseudomonadati</taxon>
        <taxon>Bacteroidota</taxon>
        <taxon>Sphingobacteriia</taxon>
        <taxon>Sphingobacteriales</taxon>
        <taxon>Sphingobacteriaceae</taxon>
        <taxon>Mucilaginibacter</taxon>
    </lineage>
</organism>
<proteinExistence type="predicted"/>
<comment type="caution">
    <text evidence="2">The sequence shown here is derived from an EMBL/GenBank/DDBJ whole genome shotgun (WGS) entry which is preliminary data.</text>
</comment>
<keyword evidence="3" id="KW-1185">Reference proteome</keyword>
<dbReference type="Pfam" id="PF06094">
    <property type="entry name" value="GGACT"/>
    <property type="match status" value="1"/>
</dbReference>
<name>A0ABR7WQM4_9SPHI</name>
<evidence type="ECO:0000259" key="1">
    <source>
        <dbReference type="Pfam" id="PF06094"/>
    </source>
</evidence>
<dbReference type="InterPro" id="IPR009288">
    <property type="entry name" value="AIG2-like_dom"/>
</dbReference>
<feature type="domain" description="Gamma-glutamylcyclotransferase AIG2-like" evidence="1">
    <location>
        <begin position="3"/>
        <end position="123"/>
    </location>
</feature>
<evidence type="ECO:0000313" key="3">
    <source>
        <dbReference type="Proteomes" id="UP000606600"/>
    </source>
</evidence>
<dbReference type="Proteomes" id="UP000606600">
    <property type="component" value="Unassembled WGS sequence"/>
</dbReference>
<dbReference type="InterPro" id="IPR013024">
    <property type="entry name" value="GGCT-like"/>
</dbReference>
<dbReference type="SUPFAM" id="SSF110857">
    <property type="entry name" value="Gamma-glutamyl cyclotransferase-like"/>
    <property type="match status" value="1"/>
</dbReference>
<evidence type="ECO:0000313" key="2">
    <source>
        <dbReference type="EMBL" id="MBD1364620.1"/>
    </source>
</evidence>
<dbReference type="Gene3D" id="3.10.490.10">
    <property type="entry name" value="Gamma-glutamyl cyclotransferase-like"/>
    <property type="match status" value="1"/>
</dbReference>
<accession>A0ABR7WQM4</accession>
<dbReference type="CDD" id="cd06661">
    <property type="entry name" value="GGCT_like"/>
    <property type="match status" value="1"/>
</dbReference>
<dbReference type="EMBL" id="JACWMY010000005">
    <property type="protein sequence ID" value="MBD1364620.1"/>
    <property type="molecule type" value="Genomic_DNA"/>
</dbReference>